<dbReference type="AlphaFoldDB" id="A0A9N9UGU0"/>
<protein>
    <recommendedName>
        <fullName evidence="2">BAR domain-containing protein</fullName>
    </recommendedName>
</protein>
<dbReference type="GO" id="GO:0005737">
    <property type="term" value="C:cytoplasm"/>
    <property type="evidence" value="ECO:0007669"/>
    <property type="project" value="InterPro"/>
</dbReference>
<evidence type="ECO:0000259" key="2">
    <source>
        <dbReference type="PROSITE" id="PS51021"/>
    </source>
</evidence>
<dbReference type="InterPro" id="IPR027267">
    <property type="entry name" value="AH/BAR_dom_sf"/>
</dbReference>
<feature type="region of interest" description="Disordered" evidence="1">
    <location>
        <begin position="229"/>
        <end position="409"/>
    </location>
</feature>
<evidence type="ECO:0000313" key="3">
    <source>
        <dbReference type="EMBL" id="CAG9990492.1"/>
    </source>
</evidence>
<dbReference type="SMART" id="SM00721">
    <property type="entry name" value="BAR"/>
    <property type="match status" value="1"/>
</dbReference>
<dbReference type="SUPFAM" id="SSF103657">
    <property type="entry name" value="BAR/IMD domain-like"/>
    <property type="match status" value="1"/>
</dbReference>
<proteinExistence type="predicted"/>
<dbReference type="PROSITE" id="PS51021">
    <property type="entry name" value="BAR"/>
    <property type="match status" value="1"/>
</dbReference>
<feature type="compositionally biased region" description="Basic and acidic residues" evidence="1">
    <location>
        <begin position="338"/>
        <end position="347"/>
    </location>
</feature>
<reference evidence="3 4" key="2">
    <citation type="submission" date="2021-10" db="EMBL/GenBank/DDBJ databases">
        <authorList>
            <person name="Piombo E."/>
        </authorList>
    </citation>
    <scope>NUCLEOTIDE SEQUENCE [LARGE SCALE GENOMIC DNA]</scope>
</reference>
<feature type="compositionally biased region" description="Low complexity" evidence="1">
    <location>
        <begin position="240"/>
        <end position="253"/>
    </location>
</feature>
<gene>
    <name evidence="3" type="ORF">CBYS24578_00013803</name>
</gene>
<comment type="caution">
    <text evidence="3">The sequence shown here is derived from an EMBL/GenBank/DDBJ whole genome shotgun (WGS) entry which is preliminary data.</text>
</comment>
<accession>A0A9N9UGU0</accession>
<dbReference type="EMBL" id="CABFNO020001473">
    <property type="protein sequence ID" value="CAG9990492.1"/>
    <property type="molecule type" value="Genomic_DNA"/>
</dbReference>
<feature type="compositionally biased region" description="Polar residues" evidence="1">
    <location>
        <begin position="363"/>
        <end position="377"/>
    </location>
</feature>
<evidence type="ECO:0000256" key="1">
    <source>
        <dbReference type="SAM" id="MobiDB-lite"/>
    </source>
</evidence>
<dbReference type="Pfam" id="PF03114">
    <property type="entry name" value="BAR"/>
    <property type="match status" value="1"/>
</dbReference>
<dbReference type="Proteomes" id="UP000754883">
    <property type="component" value="Unassembled WGS sequence"/>
</dbReference>
<feature type="domain" description="BAR" evidence="2">
    <location>
        <begin position="15"/>
        <end position="238"/>
    </location>
</feature>
<dbReference type="InterPro" id="IPR004148">
    <property type="entry name" value="BAR_dom"/>
</dbReference>
<dbReference type="OrthoDB" id="14167at2759"/>
<keyword evidence="4" id="KW-1185">Reference proteome</keyword>
<sequence length="409" mass="45917">MHITKKFDRAFQWAGEKMGGEAKSGQTDEFRMLEAEMNLRQQGTERLQKSTNSYIRWMTRRCDALEDRERAAPIGYHGRVMAAHGEEFEADSQLGTSLVALGQAHERIAVLQEGFVEQANATWVENLERNNTMMKEYQTARKKLENRRLAYDASTAKMQKARRDDFRVEEEVRTNKAKFEESTEDVYQRMVDIKEAEADNVAAITDYLDAELDYYERCAEELRRARQNLAAGNSEPAQYRMSPPRSRSTRCPPAVRRVSTARSWQDEEPAQEPEPLSARMRNVSPGTRAAPPPPPQSTRPTMGRSITEGRATQRSGGAAPPPLPLSRVRTDGLAYGNRTDDIFDDRSASSGSGSPDYPERTLTPATSYGSLTRTISASAVKKAPPPPPPVNRAKKPAPPPVPTRRDLKY</sequence>
<dbReference type="Gene3D" id="1.20.1270.60">
    <property type="entry name" value="Arfaptin homology (AH) domain/BAR domain"/>
    <property type="match status" value="1"/>
</dbReference>
<name>A0A9N9UGU0_9HYPO</name>
<reference evidence="4" key="1">
    <citation type="submission" date="2019-06" db="EMBL/GenBank/DDBJ databases">
        <authorList>
            <person name="Broberg M."/>
        </authorList>
    </citation>
    <scope>NUCLEOTIDE SEQUENCE [LARGE SCALE GENOMIC DNA]</scope>
</reference>
<feature type="compositionally biased region" description="Pro residues" evidence="1">
    <location>
        <begin position="383"/>
        <end position="402"/>
    </location>
</feature>
<evidence type="ECO:0000313" key="4">
    <source>
        <dbReference type="Proteomes" id="UP000754883"/>
    </source>
</evidence>
<organism evidence="3 4">
    <name type="scientific">Clonostachys byssicola</name>
    <dbReference type="NCBI Taxonomy" id="160290"/>
    <lineage>
        <taxon>Eukaryota</taxon>
        <taxon>Fungi</taxon>
        <taxon>Dikarya</taxon>
        <taxon>Ascomycota</taxon>
        <taxon>Pezizomycotina</taxon>
        <taxon>Sordariomycetes</taxon>
        <taxon>Hypocreomycetidae</taxon>
        <taxon>Hypocreales</taxon>
        <taxon>Bionectriaceae</taxon>
        <taxon>Clonostachys</taxon>
    </lineage>
</organism>